<proteinExistence type="predicted"/>
<name>W4M2U0_9BACT</name>
<comment type="caution">
    <text evidence="1">The sequence shown here is derived from an EMBL/GenBank/DDBJ whole genome shotgun (WGS) entry which is preliminary data.</text>
</comment>
<dbReference type="Proteomes" id="UP000019140">
    <property type="component" value="Unassembled WGS sequence"/>
</dbReference>
<reference evidence="1 2" key="1">
    <citation type="journal article" date="2014" name="Nature">
        <title>An environmental bacterial taxon with a large and distinct metabolic repertoire.</title>
        <authorList>
            <person name="Wilson M.C."/>
            <person name="Mori T."/>
            <person name="Ruckert C."/>
            <person name="Uria A.R."/>
            <person name="Helf M.J."/>
            <person name="Takada K."/>
            <person name="Gernert C."/>
            <person name="Steffens U.A."/>
            <person name="Heycke N."/>
            <person name="Schmitt S."/>
            <person name="Rinke C."/>
            <person name="Helfrich E.J."/>
            <person name="Brachmann A.O."/>
            <person name="Gurgui C."/>
            <person name="Wakimoto T."/>
            <person name="Kracht M."/>
            <person name="Crusemann M."/>
            <person name="Hentschel U."/>
            <person name="Abe I."/>
            <person name="Matsunaga S."/>
            <person name="Kalinowski J."/>
            <person name="Takeyama H."/>
            <person name="Piel J."/>
        </authorList>
    </citation>
    <scope>NUCLEOTIDE SEQUENCE [LARGE SCALE GENOMIC DNA]</scope>
    <source>
        <strain evidence="2">TSY2</strain>
    </source>
</reference>
<accession>W4M2U0</accession>
<evidence type="ECO:0000313" key="2">
    <source>
        <dbReference type="Proteomes" id="UP000019140"/>
    </source>
</evidence>
<organism evidence="1 2">
    <name type="scientific">Candidatus Entotheonella gemina</name>
    <dbReference type="NCBI Taxonomy" id="1429439"/>
    <lineage>
        <taxon>Bacteria</taxon>
        <taxon>Pseudomonadati</taxon>
        <taxon>Nitrospinota/Tectimicrobiota group</taxon>
        <taxon>Candidatus Tectimicrobiota</taxon>
        <taxon>Candidatus Entotheonellia</taxon>
        <taxon>Candidatus Entotheonellales</taxon>
        <taxon>Candidatus Entotheonellaceae</taxon>
        <taxon>Candidatus Entotheonella</taxon>
    </lineage>
</organism>
<protein>
    <recommendedName>
        <fullName evidence="3">Helicase XPB/Ssl2 N-terminal domain-containing protein</fullName>
    </recommendedName>
</protein>
<gene>
    <name evidence="1" type="ORF">ETSY2_28390</name>
</gene>
<sequence>MARKSKPQPQTLSFADAFNILTVDDLRPRVSLLKTSEEPKRKAEFVAVIEKHLEGERLKALWERLDDLQQKAVSEAIYSSDGVFDRTKFQAKYGDLPDFGTRTGRWSSSVKPSLLRLFIYSETRYRDTASVVPRELRQRLLTFVPQPAAPALDTVDELPESHALEEVSYSLAEDDEGILVVMGKRAYQMPRKPPKKEVTVHHMPIIRRDMERAASQDLQTVLRLIDRGKATVSDKTFQPSAATVKGIAEVLRDGDFFEDPDIGSVKAFAWPLLVQAGRLAELQGRKLALTRAGRKALSAPPAETLRTVWQRWLKSTLLDEFNRIDEIKGQRGKGKRAMTALAGRRAIIADALEQCPVGSWVSFDTYSRFMQAGSFHFEVTRDPWHLYIVDANYGNLGNQGYHDWPILQDRYLLCLLFEYAATLGLIDVAYIDPNGVRPNFRDLWGADDLDFLSRYDGLLYFRLNPLGAYCLGLTSDYVPSELEARGALTVMPNLQIQSTGEALSPDEMLLLDTYADHESDEVWRLSRDKALSAVESGNQIAELQAFLASRDEQPLPDTVESFISTTERQAKALINKGTALLIECADADVAEQVANHDATKPLCQRAGDCHLVVQADAEEPFRKALHTLGYGMPKV</sequence>
<keyword evidence="2" id="KW-1185">Reference proteome</keyword>
<dbReference type="AlphaFoldDB" id="W4M2U0"/>
<dbReference type="EMBL" id="AZHX01001203">
    <property type="protein sequence ID" value="ETX04510.1"/>
    <property type="molecule type" value="Genomic_DNA"/>
</dbReference>
<evidence type="ECO:0000313" key="1">
    <source>
        <dbReference type="EMBL" id="ETX04510.1"/>
    </source>
</evidence>
<dbReference type="HOGENOM" id="CLU_031710_0_0_7"/>
<dbReference type="PATRIC" id="fig|1429439.4.peg.4816"/>
<evidence type="ECO:0008006" key="3">
    <source>
        <dbReference type="Google" id="ProtNLM"/>
    </source>
</evidence>